<dbReference type="AlphaFoldDB" id="A0ABD7V190"/>
<protein>
    <submittedName>
        <fullName evidence="4">Leupeptin-inactivating enzyme 1</fullName>
        <ecNumber evidence="4">3.4.24.-</ecNumber>
    </submittedName>
</protein>
<dbReference type="Gene3D" id="3.40.630.10">
    <property type="entry name" value="Zn peptidases"/>
    <property type="match status" value="2"/>
</dbReference>
<feature type="domain" description="PA" evidence="2">
    <location>
        <begin position="137"/>
        <end position="222"/>
    </location>
</feature>
<dbReference type="InterPro" id="IPR007484">
    <property type="entry name" value="Peptidase_M28"/>
</dbReference>
<dbReference type="PANTHER" id="PTHR12147">
    <property type="entry name" value="METALLOPEPTIDASE M28 FAMILY MEMBER"/>
    <property type="match status" value="1"/>
</dbReference>
<evidence type="ECO:0000313" key="4">
    <source>
        <dbReference type="EMBL" id="VFA83087.1"/>
    </source>
</evidence>
<dbReference type="Proteomes" id="UP000360750">
    <property type="component" value="Unassembled WGS sequence"/>
</dbReference>
<feature type="chain" id="PRO_5044873459" evidence="1">
    <location>
        <begin position="22"/>
        <end position="492"/>
    </location>
</feature>
<keyword evidence="4" id="KW-0378">Hydrolase</keyword>
<evidence type="ECO:0000256" key="1">
    <source>
        <dbReference type="SAM" id="SignalP"/>
    </source>
</evidence>
<comment type="caution">
    <text evidence="4">The sequence shown here is derived from an EMBL/GenBank/DDBJ whole genome shotgun (WGS) entry which is preliminary data.</text>
</comment>
<evidence type="ECO:0000259" key="2">
    <source>
        <dbReference type="Pfam" id="PF02225"/>
    </source>
</evidence>
<dbReference type="SUPFAM" id="SSF52025">
    <property type="entry name" value="PA domain"/>
    <property type="match status" value="1"/>
</dbReference>
<dbReference type="SUPFAM" id="SSF53187">
    <property type="entry name" value="Zn-dependent exopeptidases"/>
    <property type="match status" value="1"/>
</dbReference>
<dbReference type="Pfam" id="PF02225">
    <property type="entry name" value="PA"/>
    <property type="match status" value="1"/>
</dbReference>
<sequence>MLQLRTLAAAATMLAGGCAGAGTDTGRPAPVVAPSPLPPVAEVTPQDLADAIDIDRVTAHLRALQQIADDNDGTRAAGTPGNDASIHYVAGLLREAGFEVSTPEFSYTRFTVGSVRFAAGAADVKGRMLEYSVDTRGPLTARPVSVPARGCEAADFPADVRGAFAVIARGECTFSDKARNAQSAGAVGVVIVDDADEGLPNLRLEPENVPDIPVIVVTRADAGRVGGARELTLDAETATEQITTRNVIAETRTGSPDDVVMAGAHLDSVSAGPGIDDNGSGAAALLETALRLGSSPDVPQRVRFGFWGAEEEYLRGSWDYVGNLRAEDLRAIALYLNFDMLGSPNGGYFTLDGDDSARAGGGAGPAGSDAVERVFRRFFDERGISVADTDLDGRSDYAPFLAAGVPVGGLFSGADGEKSEEQARMWGGKPGVRFDPNYHRDSDTIDNVDFDILAVNSAAAAYALATYALSTTGPDGVPPVAARERTEVEIPE</sequence>
<evidence type="ECO:0000259" key="3">
    <source>
        <dbReference type="Pfam" id="PF04389"/>
    </source>
</evidence>
<dbReference type="GO" id="GO:0016787">
    <property type="term" value="F:hydrolase activity"/>
    <property type="evidence" value="ECO:0007669"/>
    <property type="project" value="UniProtKB-KW"/>
</dbReference>
<organism evidence="4 5">
    <name type="scientific">Gordonia paraffinivorans</name>
    <dbReference type="NCBI Taxonomy" id="175628"/>
    <lineage>
        <taxon>Bacteria</taxon>
        <taxon>Bacillati</taxon>
        <taxon>Actinomycetota</taxon>
        <taxon>Actinomycetes</taxon>
        <taxon>Mycobacteriales</taxon>
        <taxon>Gordoniaceae</taxon>
        <taxon>Gordonia</taxon>
    </lineage>
</organism>
<dbReference type="EC" id="3.4.24.-" evidence="4"/>
<dbReference type="Gene3D" id="3.50.30.30">
    <property type="match status" value="1"/>
</dbReference>
<dbReference type="InterPro" id="IPR045175">
    <property type="entry name" value="M28_fam"/>
</dbReference>
<gene>
    <name evidence="4" type="primary">lieA</name>
    <name evidence="4" type="ORF">NCTC8139_01388</name>
</gene>
<name>A0ABD7V190_9ACTN</name>
<dbReference type="EMBL" id="CAACYD010000005">
    <property type="protein sequence ID" value="VFA83087.1"/>
    <property type="molecule type" value="Genomic_DNA"/>
</dbReference>
<feature type="signal peptide" evidence="1">
    <location>
        <begin position="1"/>
        <end position="21"/>
    </location>
</feature>
<dbReference type="InterPro" id="IPR046450">
    <property type="entry name" value="PA_dom_sf"/>
</dbReference>
<accession>A0ABD7V190</accession>
<feature type="domain" description="Peptidase M28" evidence="3">
    <location>
        <begin position="246"/>
        <end position="462"/>
    </location>
</feature>
<proteinExistence type="predicted"/>
<dbReference type="PANTHER" id="PTHR12147:SF26">
    <property type="entry name" value="PEPTIDASE M28 DOMAIN-CONTAINING PROTEIN"/>
    <property type="match status" value="1"/>
</dbReference>
<evidence type="ECO:0000313" key="5">
    <source>
        <dbReference type="Proteomes" id="UP000360750"/>
    </source>
</evidence>
<reference evidence="4 5" key="1">
    <citation type="submission" date="2019-02" db="EMBL/GenBank/DDBJ databases">
        <authorList>
            <consortium name="Pathogen Informatics"/>
        </authorList>
    </citation>
    <scope>NUCLEOTIDE SEQUENCE [LARGE SCALE GENOMIC DNA]</scope>
    <source>
        <strain evidence="4 5">3012STDY6756503</strain>
    </source>
</reference>
<dbReference type="PROSITE" id="PS51257">
    <property type="entry name" value="PROKAR_LIPOPROTEIN"/>
    <property type="match status" value="1"/>
</dbReference>
<keyword evidence="1" id="KW-0732">Signal</keyword>
<dbReference type="InterPro" id="IPR003137">
    <property type="entry name" value="PA_domain"/>
</dbReference>
<dbReference type="Pfam" id="PF04389">
    <property type="entry name" value="Peptidase_M28"/>
    <property type="match status" value="1"/>
</dbReference>